<comment type="subcellular location">
    <subcellularLocation>
        <location evidence="1">Membrane</location>
        <topology evidence="1">Multi-pass membrane protein</topology>
    </subcellularLocation>
</comment>
<sequence length="319" mass="37213">MNKTLSQQFPVVKKDILYKKTVLPLHRKRRRPWRKLLWVKQDYPDNWVDKSFLKELRRNVNVRSYDFWSLFADSIVLTQHLSSIAIFICVFIAIYHERMSPAILAGISTGFTIFCYIFWDLSVTKFNYNQNVRNRKEITKFSILIILTIFCISPILESLTKSTTSDSIWAMTFCLFLANIFFHDYSTAEWANKKFPGTLSTNAGMMASVMLASRLTSYIHVFSLMVFAVEWFALFPIFRRYLRQNFSFIIHLILTVFLLALASILIALEISFVLTLVFLFGFFFISFVCPLWIISLQKYKSEIHGPWDIAKPKLGSSSG</sequence>
<dbReference type="PIRSF" id="PIRSF016104">
    <property type="entry name" value="GPI2"/>
    <property type="match status" value="1"/>
</dbReference>
<feature type="transmembrane region" description="Helical" evidence="8">
    <location>
        <begin position="246"/>
        <end position="266"/>
    </location>
</feature>
<dbReference type="PANTHER" id="PTHR12982:SF0">
    <property type="entry name" value="PHOSPHATIDYLINOSITOL N-ACETYLGLUCOSAMINYLTRANSFERASE SUBUNIT C"/>
    <property type="match status" value="1"/>
</dbReference>
<proteinExistence type="inferred from homology"/>
<evidence type="ECO:0000256" key="1">
    <source>
        <dbReference type="ARBA" id="ARBA00004141"/>
    </source>
</evidence>
<comment type="pathway">
    <text evidence="2">Glycolipid biosynthesis; glycosylphosphatidylinositol-anchor biosynthesis.</text>
</comment>
<feature type="transmembrane region" description="Helical" evidence="8">
    <location>
        <begin position="139"/>
        <end position="156"/>
    </location>
</feature>
<feature type="transmembrane region" description="Helical" evidence="8">
    <location>
        <begin position="168"/>
        <end position="186"/>
    </location>
</feature>
<dbReference type="AlphaFoldDB" id="A0A0W4ZTW2"/>
<dbReference type="VEuPathDB" id="FungiDB:T551_01092"/>
<protein>
    <recommendedName>
        <fullName evidence="11">Phosphatidylinositol N-acetylglucosaminyltransferase</fullName>
    </recommendedName>
</protein>
<feature type="transmembrane region" description="Helical" evidence="8">
    <location>
        <begin position="102"/>
        <end position="119"/>
    </location>
</feature>
<dbReference type="eggNOG" id="KOG3059">
    <property type="taxonomic scope" value="Eukaryota"/>
</dbReference>
<feature type="transmembrane region" description="Helical" evidence="8">
    <location>
        <begin position="75"/>
        <end position="95"/>
    </location>
</feature>
<evidence type="ECO:0000256" key="4">
    <source>
        <dbReference type="ARBA" id="ARBA00022502"/>
    </source>
</evidence>
<dbReference type="OrthoDB" id="196709at2759"/>
<evidence type="ECO:0008006" key="11">
    <source>
        <dbReference type="Google" id="ProtNLM"/>
    </source>
</evidence>
<keyword evidence="4" id="KW-0337">GPI-anchor biosynthesis</keyword>
<dbReference type="Pfam" id="PF06432">
    <property type="entry name" value="GPI2"/>
    <property type="match status" value="1"/>
</dbReference>
<evidence type="ECO:0000256" key="6">
    <source>
        <dbReference type="ARBA" id="ARBA00022989"/>
    </source>
</evidence>
<keyword evidence="10" id="KW-1185">Reference proteome</keyword>
<dbReference type="GeneID" id="28939610"/>
<gene>
    <name evidence="9" type="ORF">T551_01092</name>
</gene>
<evidence type="ECO:0000256" key="8">
    <source>
        <dbReference type="SAM" id="Phobius"/>
    </source>
</evidence>
<keyword evidence="6 8" id="KW-1133">Transmembrane helix</keyword>
<evidence type="ECO:0000313" key="9">
    <source>
        <dbReference type="EMBL" id="KTW31831.1"/>
    </source>
</evidence>
<keyword evidence="5 8" id="KW-0812">Transmembrane</keyword>
<feature type="transmembrane region" description="Helical" evidence="8">
    <location>
        <begin position="215"/>
        <end position="234"/>
    </location>
</feature>
<evidence type="ECO:0000313" key="10">
    <source>
        <dbReference type="Proteomes" id="UP000053447"/>
    </source>
</evidence>
<accession>A0A0W4ZTW2</accession>
<dbReference type="PANTHER" id="PTHR12982">
    <property type="entry name" value="PHOSPHATIDYLINOSITOL GLYCAN, CLASS C"/>
    <property type="match status" value="1"/>
</dbReference>
<dbReference type="InterPro" id="IPR009450">
    <property type="entry name" value="Plno_GlcNAc_GPI2"/>
</dbReference>
<dbReference type="Proteomes" id="UP000053447">
    <property type="component" value="Unassembled WGS sequence"/>
</dbReference>
<comment type="caution">
    <text evidence="9">The sequence shown here is derived from an EMBL/GenBank/DDBJ whole genome shotgun (WGS) entry which is preliminary data.</text>
</comment>
<dbReference type="GO" id="GO:0000506">
    <property type="term" value="C:glycosylphosphatidylinositol-N-acetylglucosaminyltransferase (GPI-GnT) complex"/>
    <property type="evidence" value="ECO:0007669"/>
    <property type="project" value="TreeGrafter"/>
</dbReference>
<comment type="similarity">
    <text evidence="3">Belongs to the PIGC family.</text>
</comment>
<dbReference type="UniPathway" id="UPA00196"/>
<keyword evidence="7 8" id="KW-0472">Membrane</keyword>
<reference evidence="10" key="1">
    <citation type="journal article" date="2016" name="Nat. Commun.">
        <title>Genome analysis of three Pneumocystis species reveals adaptation mechanisms to life exclusively in mammalian hosts.</title>
        <authorList>
            <person name="Ma L."/>
            <person name="Chen Z."/>
            <person name="Huang D.W."/>
            <person name="Kutty G."/>
            <person name="Ishihara M."/>
            <person name="Wang H."/>
            <person name="Abouelleil A."/>
            <person name="Bishop L."/>
            <person name="Davey E."/>
            <person name="Deng R."/>
            <person name="Deng X."/>
            <person name="Fan L."/>
            <person name="Fantoni G."/>
            <person name="Fitzgerald M."/>
            <person name="Gogineni E."/>
            <person name="Goldberg J.M."/>
            <person name="Handley G."/>
            <person name="Hu X."/>
            <person name="Huber C."/>
            <person name="Jiao X."/>
            <person name="Jones K."/>
            <person name="Levin J.Z."/>
            <person name="Liu Y."/>
            <person name="Macdonald P."/>
            <person name="Melnikov A."/>
            <person name="Raley C."/>
            <person name="Sassi M."/>
            <person name="Sherman B.T."/>
            <person name="Song X."/>
            <person name="Sykes S."/>
            <person name="Tran B."/>
            <person name="Walsh L."/>
            <person name="Xia Y."/>
            <person name="Yang J."/>
            <person name="Young S."/>
            <person name="Zeng Q."/>
            <person name="Zheng X."/>
            <person name="Stephens R."/>
            <person name="Nusbaum C."/>
            <person name="Birren B.W."/>
            <person name="Azadi P."/>
            <person name="Lempicki R.A."/>
            <person name="Cuomo C.A."/>
            <person name="Kovacs J.A."/>
        </authorList>
    </citation>
    <scope>NUCLEOTIDE SEQUENCE [LARGE SCALE GENOMIC DNA]</scope>
    <source>
        <strain evidence="10">RU7</strain>
    </source>
</reference>
<evidence type="ECO:0000256" key="5">
    <source>
        <dbReference type="ARBA" id="ARBA00022692"/>
    </source>
</evidence>
<name>A0A0W4ZTW2_PNEJ7</name>
<dbReference type="STRING" id="1408657.A0A0W4ZTW2"/>
<dbReference type="RefSeq" id="XP_018230523.1">
    <property type="nucleotide sequence ID" value="XM_018373355.1"/>
</dbReference>
<evidence type="ECO:0000256" key="7">
    <source>
        <dbReference type="ARBA" id="ARBA00023136"/>
    </source>
</evidence>
<evidence type="ECO:0000256" key="3">
    <source>
        <dbReference type="ARBA" id="ARBA00008321"/>
    </source>
</evidence>
<feature type="transmembrane region" description="Helical" evidence="8">
    <location>
        <begin position="272"/>
        <end position="294"/>
    </location>
</feature>
<organism evidence="9 10">
    <name type="scientific">Pneumocystis jirovecii (strain RU7)</name>
    <name type="common">Human pneumocystis pneumonia agent</name>
    <dbReference type="NCBI Taxonomy" id="1408657"/>
    <lineage>
        <taxon>Eukaryota</taxon>
        <taxon>Fungi</taxon>
        <taxon>Dikarya</taxon>
        <taxon>Ascomycota</taxon>
        <taxon>Taphrinomycotina</taxon>
        <taxon>Pneumocystomycetes</taxon>
        <taxon>Pneumocystaceae</taxon>
        <taxon>Pneumocystis</taxon>
    </lineage>
</organism>
<dbReference type="GO" id="GO:0006506">
    <property type="term" value="P:GPI anchor biosynthetic process"/>
    <property type="evidence" value="ECO:0007669"/>
    <property type="project" value="UniProtKB-UniPathway"/>
</dbReference>
<evidence type="ECO:0000256" key="2">
    <source>
        <dbReference type="ARBA" id="ARBA00004687"/>
    </source>
</evidence>
<dbReference type="EMBL" id="LFWA01000004">
    <property type="protein sequence ID" value="KTW31831.1"/>
    <property type="molecule type" value="Genomic_DNA"/>
</dbReference>